<dbReference type="PROSITE" id="PS50110">
    <property type="entry name" value="RESPONSE_REGULATORY"/>
    <property type="match status" value="1"/>
</dbReference>
<evidence type="ECO:0000256" key="1">
    <source>
        <dbReference type="ARBA" id="ARBA00022553"/>
    </source>
</evidence>
<dbReference type="PRINTS" id="PR00038">
    <property type="entry name" value="HTHLUXR"/>
</dbReference>
<dbReference type="InterPro" id="IPR000792">
    <property type="entry name" value="Tscrpt_reg_LuxR_C"/>
</dbReference>
<dbReference type="CDD" id="cd17535">
    <property type="entry name" value="REC_NarL-like"/>
    <property type="match status" value="1"/>
</dbReference>
<feature type="domain" description="Response regulatory" evidence="5">
    <location>
        <begin position="9"/>
        <end position="125"/>
    </location>
</feature>
<dbReference type="CDD" id="cd06170">
    <property type="entry name" value="LuxR_C_like"/>
    <property type="match status" value="1"/>
</dbReference>
<reference evidence="6 7" key="1">
    <citation type="submission" date="2024-06" db="EMBL/GenBank/DDBJ databases">
        <title>The Natural Products Discovery Center: Release of the First 8490 Sequenced Strains for Exploring Actinobacteria Biosynthetic Diversity.</title>
        <authorList>
            <person name="Kalkreuter E."/>
            <person name="Kautsar S.A."/>
            <person name="Yang D."/>
            <person name="Bader C.D."/>
            <person name="Teijaro C.N."/>
            <person name="Fluegel L."/>
            <person name="Davis C.M."/>
            <person name="Simpson J.R."/>
            <person name="Lauterbach L."/>
            <person name="Steele A.D."/>
            <person name="Gui C."/>
            <person name="Meng S."/>
            <person name="Li G."/>
            <person name="Viehrig K."/>
            <person name="Ye F."/>
            <person name="Su P."/>
            <person name="Kiefer A.F."/>
            <person name="Nichols A."/>
            <person name="Cepeda A.J."/>
            <person name="Yan W."/>
            <person name="Fan B."/>
            <person name="Jiang Y."/>
            <person name="Adhikari A."/>
            <person name="Zheng C.-J."/>
            <person name="Schuster L."/>
            <person name="Cowan T.M."/>
            <person name="Smanski M.J."/>
            <person name="Chevrette M.G."/>
            <person name="De Carvalho L.P.S."/>
            <person name="Shen B."/>
        </authorList>
    </citation>
    <scope>NUCLEOTIDE SEQUENCE [LARGE SCALE GENOMIC DNA]</scope>
    <source>
        <strain evidence="6 7">NPDC048117</strain>
    </source>
</reference>
<protein>
    <submittedName>
        <fullName evidence="6">Response regulator transcription factor</fullName>
    </submittedName>
</protein>
<dbReference type="Gene3D" id="3.40.50.2300">
    <property type="match status" value="1"/>
</dbReference>
<proteinExistence type="predicted"/>
<dbReference type="Proteomes" id="UP001551584">
    <property type="component" value="Unassembled WGS sequence"/>
</dbReference>
<dbReference type="EMBL" id="JBEZNA010000007">
    <property type="protein sequence ID" value="MEU9576669.1"/>
    <property type="molecule type" value="Genomic_DNA"/>
</dbReference>
<evidence type="ECO:0000259" key="5">
    <source>
        <dbReference type="PROSITE" id="PS50110"/>
    </source>
</evidence>
<dbReference type="Pfam" id="PF00196">
    <property type="entry name" value="GerE"/>
    <property type="match status" value="1"/>
</dbReference>
<gene>
    <name evidence="6" type="ORF">AB0D95_05215</name>
</gene>
<dbReference type="SUPFAM" id="SSF46894">
    <property type="entry name" value="C-terminal effector domain of the bipartite response regulators"/>
    <property type="match status" value="1"/>
</dbReference>
<dbReference type="InterPro" id="IPR058245">
    <property type="entry name" value="NreC/VraR/RcsB-like_REC"/>
</dbReference>
<dbReference type="RefSeq" id="WP_240958191.1">
    <property type="nucleotide sequence ID" value="NZ_JBEZNA010000007.1"/>
</dbReference>
<accession>A0ABV3EKE9</accession>
<dbReference type="Pfam" id="PF00072">
    <property type="entry name" value="Response_reg"/>
    <property type="match status" value="1"/>
</dbReference>
<dbReference type="SMART" id="SM00448">
    <property type="entry name" value="REC"/>
    <property type="match status" value="1"/>
</dbReference>
<dbReference type="SMART" id="SM00421">
    <property type="entry name" value="HTH_LUXR"/>
    <property type="match status" value="1"/>
</dbReference>
<keyword evidence="2" id="KW-0238">DNA-binding</keyword>
<sequence>MIPGSDLIRIVAADDHTLLRTALAELLNAEPDLQVVAEASSGRGLVELVERHRPQVLLLDVEMPDHHPRAAVRRLLERFPDLRIIILTMHDDQPLVHELLQLGAQGYLHKSVSREALLSTVRNAAREDDQVTILVPRSGFTVGGDHSAEQNAGPMSPREREVLTCVAEAMSNRQIAVRLGITEGTVKRHLRNIFDKLDAVSRIDAVNKARAHKLIAGPRGRLMQ</sequence>
<dbReference type="InterPro" id="IPR016032">
    <property type="entry name" value="Sig_transdc_resp-reg_C-effctor"/>
</dbReference>
<keyword evidence="1 3" id="KW-0597">Phosphoprotein</keyword>
<name>A0ABV3EKE9_9ACTN</name>
<evidence type="ECO:0000313" key="7">
    <source>
        <dbReference type="Proteomes" id="UP001551584"/>
    </source>
</evidence>
<evidence type="ECO:0000256" key="2">
    <source>
        <dbReference type="ARBA" id="ARBA00023125"/>
    </source>
</evidence>
<evidence type="ECO:0000259" key="4">
    <source>
        <dbReference type="PROSITE" id="PS50043"/>
    </source>
</evidence>
<evidence type="ECO:0000256" key="3">
    <source>
        <dbReference type="PROSITE-ProRule" id="PRU00169"/>
    </source>
</evidence>
<dbReference type="InterPro" id="IPR011006">
    <property type="entry name" value="CheY-like_superfamily"/>
</dbReference>
<organism evidence="6 7">
    <name type="scientific">Streptomyces chilikensis</name>
    <dbReference type="NCBI Taxonomy" id="1194079"/>
    <lineage>
        <taxon>Bacteria</taxon>
        <taxon>Bacillati</taxon>
        <taxon>Actinomycetota</taxon>
        <taxon>Actinomycetes</taxon>
        <taxon>Kitasatosporales</taxon>
        <taxon>Streptomycetaceae</taxon>
        <taxon>Streptomyces</taxon>
    </lineage>
</organism>
<feature type="modified residue" description="4-aspartylphosphate" evidence="3">
    <location>
        <position position="60"/>
    </location>
</feature>
<dbReference type="InterPro" id="IPR039420">
    <property type="entry name" value="WalR-like"/>
</dbReference>
<keyword evidence="7" id="KW-1185">Reference proteome</keyword>
<dbReference type="SUPFAM" id="SSF52172">
    <property type="entry name" value="CheY-like"/>
    <property type="match status" value="1"/>
</dbReference>
<dbReference type="PANTHER" id="PTHR43214">
    <property type="entry name" value="TWO-COMPONENT RESPONSE REGULATOR"/>
    <property type="match status" value="1"/>
</dbReference>
<dbReference type="InterPro" id="IPR001789">
    <property type="entry name" value="Sig_transdc_resp-reg_receiver"/>
</dbReference>
<feature type="domain" description="HTH luxR-type" evidence="4">
    <location>
        <begin position="148"/>
        <end position="213"/>
    </location>
</feature>
<dbReference type="PROSITE" id="PS50043">
    <property type="entry name" value="HTH_LUXR_2"/>
    <property type="match status" value="1"/>
</dbReference>
<comment type="caution">
    <text evidence="6">The sequence shown here is derived from an EMBL/GenBank/DDBJ whole genome shotgun (WGS) entry which is preliminary data.</text>
</comment>
<evidence type="ECO:0000313" key="6">
    <source>
        <dbReference type="EMBL" id="MEU9576669.1"/>
    </source>
</evidence>